<feature type="repeat" description="WD" evidence="3">
    <location>
        <begin position="1070"/>
        <end position="1111"/>
    </location>
</feature>
<dbReference type="CDD" id="cd00200">
    <property type="entry name" value="WD40"/>
    <property type="match status" value="1"/>
</dbReference>
<feature type="repeat" description="WD" evidence="3">
    <location>
        <begin position="1028"/>
        <end position="1069"/>
    </location>
</feature>
<reference evidence="7 8" key="1">
    <citation type="journal article" date="2011" name="PLoS Pathog.">
        <title>Endophytic Life Strategies Decoded by Genome and Transcriptome Analyses of the Mutualistic Root Symbiont Piriformospora indica.</title>
        <authorList>
            <person name="Zuccaro A."/>
            <person name="Lahrmann U."/>
            <person name="Guldener U."/>
            <person name="Langen G."/>
            <person name="Pfiffi S."/>
            <person name="Biedenkopf D."/>
            <person name="Wong P."/>
            <person name="Samans B."/>
            <person name="Grimm C."/>
            <person name="Basiewicz M."/>
            <person name="Murat C."/>
            <person name="Martin F."/>
            <person name="Kogel K.H."/>
        </authorList>
    </citation>
    <scope>NUCLEOTIDE SEQUENCE [LARGE SCALE GENOMIC DNA]</scope>
    <source>
        <strain evidence="7 8">DSM 11827</strain>
    </source>
</reference>
<keyword evidence="4" id="KW-0175">Coiled coil</keyword>
<evidence type="ECO:0000256" key="2">
    <source>
        <dbReference type="ARBA" id="ARBA00022737"/>
    </source>
</evidence>
<dbReference type="Gene3D" id="1.20.930.20">
    <property type="entry name" value="Adaptor protein Cbl, N-terminal domain"/>
    <property type="match status" value="1"/>
</dbReference>
<dbReference type="InterPro" id="IPR001680">
    <property type="entry name" value="WD40_rpt"/>
</dbReference>
<dbReference type="PANTHER" id="PTHR44129">
    <property type="entry name" value="WD REPEAT-CONTAINING PROTEIN POP1"/>
    <property type="match status" value="1"/>
</dbReference>
<dbReference type="PRINTS" id="PR00320">
    <property type="entry name" value="GPROTEINBRPT"/>
</dbReference>
<dbReference type="SMART" id="SM00320">
    <property type="entry name" value="WD40"/>
    <property type="match status" value="8"/>
</dbReference>
<dbReference type="HOGENOM" id="CLU_000288_6_3_1"/>
<organism evidence="7 8">
    <name type="scientific">Serendipita indica (strain DSM 11827)</name>
    <name type="common">Root endophyte fungus</name>
    <name type="synonym">Piriformospora indica</name>
    <dbReference type="NCBI Taxonomy" id="1109443"/>
    <lineage>
        <taxon>Eukaryota</taxon>
        <taxon>Fungi</taxon>
        <taxon>Dikarya</taxon>
        <taxon>Basidiomycota</taxon>
        <taxon>Agaricomycotina</taxon>
        <taxon>Agaricomycetes</taxon>
        <taxon>Sebacinales</taxon>
        <taxon>Serendipitaceae</taxon>
        <taxon>Serendipita</taxon>
    </lineage>
</organism>
<dbReference type="AlphaFoldDB" id="G4TGG4"/>
<evidence type="ECO:0000259" key="6">
    <source>
        <dbReference type="Pfam" id="PF24883"/>
    </source>
</evidence>
<dbReference type="Proteomes" id="UP000007148">
    <property type="component" value="Unassembled WGS sequence"/>
</dbReference>
<evidence type="ECO:0000313" key="7">
    <source>
        <dbReference type="EMBL" id="CCA70407.1"/>
    </source>
</evidence>
<feature type="region of interest" description="Disordered" evidence="5">
    <location>
        <begin position="1"/>
        <end position="26"/>
    </location>
</feature>
<dbReference type="PROSITE" id="PS50294">
    <property type="entry name" value="WD_REPEATS_REGION"/>
    <property type="match status" value="8"/>
</dbReference>
<keyword evidence="8" id="KW-1185">Reference proteome</keyword>
<dbReference type="InterPro" id="IPR050349">
    <property type="entry name" value="WD_LIS1/nudF_dynein_reg"/>
</dbReference>
<dbReference type="InterPro" id="IPR020472">
    <property type="entry name" value="WD40_PAC1"/>
</dbReference>
<dbReference type="PROSITE" id="PS50082">
    <property type="entry name" value="WD_REPEATS_2"/>
    <property type="match status" value="8"/>
</dbReference>
<feature type="repeat" description="WD" evidence="3">
    <location>
        <begin position="933"/>
        <end position="974"/>
    </location>
</feature>
<comment type="caution">
    <text evidence="7">The sequence shown here is derived from an EMBL/GenBank/DDBJ whole genome shotgun (WGS) entry which is preliminary data.</text>
</comment>
<dbReference type="GO" id="GO:0007166">
    <property type="term" value="P:cell surface receptor signaling pathway"/>
    <property type="evidence" value="ECO:0007669"/>
    <property type="project" value="InterPro"/>
</dbReference>
<feature type="repeat" description="WD" evidence="3">
    <location>
        <begin position="890"/>
        <end position="931"/>
    </location>
</feature>
<sequence length="1251" mass="139005">MSAQSSSQSKKPHKTMGSSGSSSSKKAQRYNTVNFGLDVVANVAEGSDILAPLKAACRTTKSIVEVMQGIENNREDWIDLIRRVKDYMSVLEEQIALFETYPPKDRTVNEAFSRPFIGYVEALEDIHDTVVNLTEKRNHRKFSFFKAFSKVKIDSGEIRRLNVAVEDRHRQFMAALDVFTAFRIQIVERNTKDIEAHLEATKANVEDTKAEATRANVEVIKANIETTRTDHEASAILQLPMVQFVASSIHSTCLQGTREAVLQIIRGWAEDAASQKPIFWLCDIAGSGKSTVAMSVAQGWRTEGVLGGQFFFSLASTEASTTDKFCSTVARELAQQMPDLTSHIAESVKRNPAIMRSSFHDQLRTLILAPLHHRQERVIFVVDAIDECKSKARRKELLDALAMAVRETNNLKIFITSRPDSVIEAVLGPLSIKTELKDRLHDVSHHDNVDDIATYVHQSLCDVLSPAERQRLVEKANGLFIWASTACRILNTNSRSPEDAYNYLMSMNQGGVIDDLYTLILQRTDPDDYVVVYEMLALLLVASEPLSAEDLDDLLRHAGVDGSAKGLIRNLSSVLIEDEATHLIQFRHPTFVEYLRRCSVRLATESSHEVYIDVAKAQGQAAAWCLKCLKSPTEGLQFNICRIETSFYLNKQLPDLDTRISKFIRKRLQYASLHWLFHAVDTDDSWRRTFKNEIEQILRTPYVLYWIEVLSLTGGVPRAIAGLRAVTRHIGLDEKTRTRMTEIRRFMMAFSVPIQDSAPHIYISALLFSPTNTILYQEGVREYRNGLNVARGVDKVYPGLPQILRDRQGVVTAVGFSPDGSRIVSGSGDKTIRLWDADTGQPLGEPLRGHEHSVTAVAFSPDGSRIVSSSYETTIRLWNADTGQQLGEPLRGHEYSVTAVGFSPDGSRIVSGSHDRTIRLWDADTGQPVGEPLRGHQTTVTGVGFSPDGSRIVSGSADTTIRLWDANTGRPLGEPLRGHDYMATSRSQLHGLLLLDFSSDGSRIVSGSWDKTVRLWDANTGQSLGEPLRGHQHLVWAVGFSPDGSRIASGSQDNTIRLWDAGTGRQLGEPLRHQEQVMAVEFSPDGSRIVSGSWDKTIRLWDVETGQPLGEPLRGHQGHVTAARFSPDGSQIVSGSEDKTIRLWDAAIDVTANKSSLDDGGPASSDLNEDLQGTPLDILVPGFGQCSLLHNGWVQSSGKLLFWVPPDNRHGLQYPHLLTIPTATYLRATKLDFAHFRCGLSWTEVRTNANQ</sequence>
<dbReference type="InParanoid" id="G4TGG4"/>
<evidence type="ECO:0000256" key="1">
    <source>
        <dbReference type="ARBA" id="ARBA00022574"/>
    </source>
</evidence>
<keyword evidence="1 3" id="KW-0853">WD repeat</keyword>
<dbReference type="eggNOG" id="KOG0272">
    <property type="taxonomic scope" value="Eukaryota"/>
</dbReference>
<feature type="repeat" description="WD" evidence="3">
    <location>
        <begin position="804"/>
        <end position="845"/>
    </location>
</feature>
<evidence type="ECO:0000256" key="3">
    <source>
        <dbReference type="PROSITE-ProRule" id="PRU00221"/>
    </source>
</evidence>
<dbReference type="SUPFAM" id="SSF50998">
    <property type="entry name" value="Quinoprotein alcohol dehydrogenase-like"/>
    <property type="match status" value="2"/>
</dbReference>
<feature type="repeat" description="WD" evidence="3">
    <location>
        <begin position="1113"/>
        <end position="1145"/>
    </location>
</feature>
<dbReference type="OMA" id="KMWDASS"/>
<name>G4TGG4_SERID</name>
<dbReference type="Gene3D" id="3.40.50.300">
    <property type="entry name" value="P-loop containing nucleotide triphosphate hydrolases"/>
    <property type="match status" value="1"/>
</dbReference>
<evidence type="ECO:0000256" key="4">
    <source>
        <dbReference type="SAM" id="Coils"/>
    </source>
</evidence>
<dbReference type="STRING" id="1109443.G4TGG4"/>
<dbReference type="Gene3D" id="2.130.10.10">
    <property type="entry name" value="YVTN repeat-like/Quinoprotein amine dehydrogenase"/>
    <property type="match status" value="4"/>
</dbReference>
<keyword evidence="2" id="KW-0677">Repeat</keyword>
<dbReference type="InterPro" id="IPR011047">
    <property type="entry name" value="Quinoprotein_ADH-like_sf"/>
</dbReference>
<protein>
    <recommendedName>
        <fullName evidence="6">Nephrocystin 3-like N-terminal domain-containing protein</fullName>
    </recommendedName>
</protein>
<feature type="coiled-coil region" evidence="4">
    <location>
        <begin position="191"/>
        <end position="218"/>
    </location>
</feature>
<feature type="domain" description="Nephrocystin 3-like N-terminal" evidence="6">
    <location>
        <begin position="265"/>
        <end position="418"/>
    </location>
</feature>
<evidence type="ECO:0000256" key="5">
    <source>
        <dbReference type="SAM" id="MobiDB-lite"/>
    </source>
</evidence>
<dbReference type="OrthoDB" id="538223at2759"/>
<proteinExistence type="predicted"/>
<dbReference type="EMBL" id="CAFZ01000082">
    <property type="protein sequence ID" value="CCA70407.1"/>
    <property type="molecule type" value="Genomic_DNA"/>
</dbReference>
<feature type="repeat" description="WD" evidence="3">
    <location>
        <begin position="995"/>
        <end position="1026"/>
    </location>
</feature>
<dbReference type="SUPFAM" id="SSF52540">
    <property type="entry name" value="P-loop containing nucleoside triphosphate hydrolases"/>
    <property type="match status" value="1"/>
</dbReference>
<gene>
    <name evidence="7" type="ORF">PIIN_04346</name>
</gene>
<dbReference type="InterPro" id="IPR027417">
    <property type="entry name" value="P-loop_NTPase"/>
</dbReference>
<dbReference type="InterPro" id="IPR015943">
    <property type="entry name" value="WD40/YVTN_repeat-like_dom_sf"/>
</dbReference>
<feature type="repeat" description="WD" evidence="3">
    <location>
        <begin position="847"/>
        <end position="888"/>
    </location>
</feature>
<dbReference type="CDD" id="cd21037">
    <property type="entry name" value="MLKL_NTD"/>
    <property type="match status" value="1"/>
</dbReference>
<dbReference type="Pfam" id="PF24883">
    <property type="entry name" value="NPHP3_N"/>
    <property type="match status" value="1"/>
</dbReference>
<dbReference type="PROSITE" id="PS00678">
    <property type="entry name" value="WD_REPEATS_1"/>
    <property type="match status" value="5"/>
</dbReference>
<evidence type="ECO:0000313" key="8">
    <source>
        <dbReference type="Proteomes" id="UP000007148"/>
    </source>
</evidence>
<dbReference type="InterPro" id="IPR036537">
    <property type="entry name" value="Adaptor_Cbl_N_dom_sf"/>
</dbReference>
<dbReference type="Pfam" id="PF00400">
    <property type="entry name" value="WD40"/>
    <property type="match status" value="8"/>
</dbReference>
<accession>G4TGG4</accession>
<dbReference type="InterPro" id="IPR059179">
    <property type="entry name" value="MLKL-like_MCAfunc"/>
</dbReference>
<dbReference type="InterPro" id="IPR056884">
    <property type="entry name" value="NPHP3-like_N"/>
</dbReference>
<dbReference type="InterPro" id="IPR019775">
    <property type="entry name" value="WD40_repeat_CS"/>
</dbReference>